<feature type="region of interest" description="Disordered" evidence="3">
    <location>
        <begin position="170"/>
        <end position="200"/>
    </location>
</feature>
<evidence type="ECO:0000313" key="4">
    <source>
        <dbReference type="EMBL" id="KAL3234386.1"/>
    </source>
</evidence>
<sequence length="447" mass="50266">MKLKLEINGNESPDDFKLLKTTISTVASMRRLAVLRFDSDRLVTISTPKVSGTGSMVGGNNVQLRSDTGQLWCTIPRDVFSMYQVSAERQNNTIALECNCESLKNAIMRYDKVMTQGSASTLSIKLRQMPEWNAASASNMNEGEVPSSRIRVAALAVTFEELVNVYSESNNNNNNNYRDDNLTQSHQIGSNSARTSSNGTNKLISHSFKIPVRFLNAQQDERIQEPMMDYNQTMLCRLPSITDEAGGAFLNFLKRIERYSNVNHIKLHGSNSRSISNNHKDTKLKIVVDELDWNLEICWNGPLEVQHSIQDDNDDEPVGIEIVPPEATNSVSPIPSRPRVGENDFDRIDDSEMDSYGHSNSNSYNALNNVVQERQSVVQEVIIRSKDLKVCSKLFAAFEQVIMAISHDYACVFHCSLDRSLTSDSQEQRENGQIIYYISRSKGLEFA</sequence>
<keyword evidence="5" id="KW-1185">Reference proteome</keyword>
<dbReference type="Proteomes" id="UP001623330">
    <property type="component" value="Unassembled WGS sequence"/>
</dbReference>
<gene>
    <name evidence="4" type="ORF">RNJ44_03148</name>
</gene>
<proteinExistence type="predicted"/>
<evidence type="ECO:0000256" key="1">
    <source>
        <dbReference type="ARBA" id="ARBA00004123"/>
    </source>
</evidence>
<dbReference type="PANTHER" id="PTHR12900:SF0">
    <property type="entry name" value="CHECKPOINT PROTEIN"/>
    <property type="match status" value="1"/>
</dbReference>
<comment type="caution">
    <text evidence="4">The sequence shown here is derived from an EMBL/GenBank/DDBJ whole genome shotgun (WGS) entry which is preliminary data.</text>
</comment>
<accession>A0ABR4NYZ3</accession>
<evidence type="ECO:0000256" key="2">
    <source>
        <dbReference type="ARBA" id="ARBA00023242"/>
    </source>
</evidence>
<reference evidence="4 5" key="1">
    <citation type="submission" date="2024-05" db="EMBL/GenBank/DDBJ databases">
        <title>Long read based assembly of the Candida bracarensis genome reveals expanded adhesin content.</title>
        <authorList>
            <person name="Marcet-Houben M."/>
            <person name="Ksiezopolska E."/>
            <person name="Gabaldon T."/>
        </authorList>
    </citation>
    <scope>NUCLEOTIDE SEQUENCE [LARGE SCALE GENOMIC DNA]</scope>
    <source>
        <strain evidence="4 5">CBM6</strain>
    </source>
</reference>
<dbReference type="EMBL" id="JBEVYD010000003">
    <property type="protein sequence ID" value="KAL3234386.1"/>
    <property type="molecule type" value="Genomic_DNA"/>
</dbReference>
<evidence type="ECO:0000313" key="5">
    <source>
        <dbReference type="Proteomes" id="UP001623330"/>
    </source>
</evidence>
<dbReference type="Gene3D" id="3.70.10.10">
    <property type="match status" value="1"/>
</dbReference>
<dbReference type="InterPro" id="IPR007150">
    <property type="entry name" value="HUS1/Mec3"/>
</dbReference>
<organism evidence="4 5">
    <name type="scientific">Nakaseomyces bracarensis</name>
    <dbReference type="NCBI Taxonomy" id="273131"/>
    <lineage>
        <taxon>Eukaryota</taxon>
        <taxon>Fungi</taxon>
        <taxon>Dikarya</taxon>
        <taxon>Ascomycota</taxon>
        <taxon>Saccharomycotina</taxon>
        <taxon>Saccharomycetes</taxon>
        <taxon>Saccharomycetales</taxon>
        <taxon>Saccharomycetaceae</taxon>
        <taxon>Nakaseomyces</taxon>
    </lineage>
</organism>
<dbReference type="Pfam" id="PF04005">
    <property type="entry name" value="Hus1"/>
    <property type="match status" value="1"/>
</dbReference>
<protein>
    <submittedName>
        <fullName evidence="4">DNA damage checkpoint control protein MEC3</fullName>
    </submittedName>
</protein>
<feature type="compositionally biased region" description="Polar residues" evidence="3">
    <location>
        <begin position="183"/>
        <end position="200"/>
    </location>
</feature>
<dbReference type="PANTHER" id="PTHR12900">
    <property type="entry name" value="MITOTIC AND DNA DAMAGE CHECKPOINT PROTEIN HUS1"/>
    <property type="match status" value="1"/>
</dbReference>
<keyword evidence="2" id="KW-0539">Nucleus</keyword>
<name>A0ABR4NYZ3_9SACH</name>
<evidence type="ECO:0000256" key="3">
    <source>
        <dbReference type="SAM" id="MobiDB-lite"/>
    </source>
</evidence>
<comment type="subcellular location">
    <subcellularLocation>
        <location evidence="1">Nucleus</location>
    </subcellularLocation>
</comment>